<feature type="compositionally biased region" description="Basic and acidic residues" evidence="1">
    <location>
        <begin position="24"/>
        <end position="50"/>
    </location>
</feature>
<protein>
    <submittedName>
        <fullName evidence="2">Uncharacterized protein</fullName>
    </submittedName>
</protein>
<evidence type="ECO:0000256" key="1">
    <source>
        <dbReference type="SAM" id="MobiDB-lite"/>
    </source>
</evidence>
<comment type="caution">
    <text evidence="2">The sequence shown here is derived from an EMBL/GenBank/DDBJ whole genome shotgun (WGS) entry which is preliminary data.</text>
</comment>
<keyword evidence="3" id="KW-1185">Reference proteome</keyword>
<feature type="non-terminal residue" evidence="2">
    <location>
        <position position="70"/>
    </location>
</feature>
<dbReference type="AlphaFoldDB" id="A0AAV5SI83"/>
<name>A0AAV5SI83_9BILA</name>
<sequence>ARHSVSEVGGDQIALVPQVNQQEEAAHEREDGTRREQPVEEGGEKERDRDDLWHVRNISPFIGVVQLGVV</sequence>
<evidence type="ECO:0000313" key="3">
    <source>
        <dbReference type="Proteomes" id="UP001432027"/>
    </source>
</evidence>
<accession>A0AAV5SI83</accession>
<proteinExistence type="predicted"/>
<feature type="non-terminal residue" evidence="2">
    <location>
        <position position="1"/>
    </location>
</feature>
<dbReference type="EMBL" id="BTSX01000002">
    <property type="protein sequence ID" value="GMS82357.1"/>
    <property type="molecule type" value="Genomic_DNA"/>
</dbReference>
<organism evidence="2 3">
    <name type="scientific">Pristionchus entomophagus</name>
    <dbReference type="NCBI Taxonomy" id="358040"/>
    <lineage>
        <taxon>Eukaryota</taxon>
        <taxon>Metazoa</taxon>
        <taxon>Ecdysozoa</taxon>
        <taxon>Nematoda</taxon>
        <taxon>Chromadorea</taxon>
        <taxon>Rhabditida</taxon>
        <taxon>Rhabditina</taxon>
        <taxon>Diplogasteromorpha</taxon>
        <taxon>Diplogasteroidea</taxon>
        <taxon>Neodiplogasteridae</taxon>
        <taxon>Pristionchus</taxon>
    </lineage>
</organism>
<dbReference type="Proteomes" id="UP001432027">
    <property type="component" value="Unassembled WGS sequence"/>
</dbReference>
<gene>
    <name evidence="2" type="ORF">PENTCL1PPCAC_4532</name>
</gene>
<reference evidence="2" key="1">
    <citation type="submission" date="2023-10" db="EMBL/GenBank/DDBJ databases">
        <title>Genome assembly of Pristionchus species.</title>
        <authorList>
            <person name="Yoshida K."/>
            <person name="Sommer R.J."/>
        </authorList>
    </citation>
    <scope>NUCLEOTIDE SEQUENCE</scope>
    <source>
        <strain evidence="2">RS0144</strain>
    </source>
</reference>
<feature type="region of interest" description="Disordered" evidence="1">
    <location>
        <begin position="1"/>
        <end position="50"/>
    </location>
</feature>
<evidence type="ECO:0000313" key="2">
    <source>
        <dbReference type="EMBL" id="GMS82357.1"/>
    </source>
</evidence>